<gene>
    <name evidence="2" type="ORF">GCM10010970_24650</name>
</gene>
<comment type="caution">
    <text evidence="2">The sequence shown here is derived from an EMBL/GenBank/DDBJ whole genome shotgun (WGS) entry which is preliminary data.</text>
</comment>
<dbReference type="Proteomes" id="UP000637267">
    <property type="component" value="Unassembled WGS sequence"/>
</dbReference>
<accession>A0ABQ2PB22</accession>
<keyword evidence="1" id="KW-0812">Transmembrane</keyword>
<reference evidence="3" key="1">
    <citation type="journal article" date="2019" name="Int. J. Syst. Evol. Microbiol.">
        <title>The Global Catalogue of Microorganisms (GCM) 10K type strain sequencing project: providing services to taxonomists for standard genome sequencing and annotation.</title>
        <authorList>
            <consortium name="The Broad Institute Genomics Platform"/>
            <consortium name="The Broad Institute Genome Sequencing Center for Infectious Disease"/>
            <person name="Wu L."/>
            <person name="Ma J."/>
        </authorList>
    </citation>
    <scope>NUCLEOTIDE SEQUENCE [LARGE SCALE GENOMIC DNA]</scope>
    <source>
        <strain evidence="3">CGMCC 1.8859</strain>
    </source>
</reference>
<feature type="transmembrane region" description="Helical" evidence="1">
    <location>
        <begin position="181"/>
        <end position="199"/>
    </location>
</feature>
<evidence type="ECO:0008006" key="4">
    <source>
        <dbReference type="Google" id="ProtNLM"/>
    </source>
</evidence>
<sequence length="354" mass="37325">MFTSLRLPQPVIDQPSRLVLRLGLGGGLALAAAYGLAFAVPHVSLLMALLLLSKPGPALALGKGVVLAGVLMLLIGSGVLLVPLLENYAVAALLLIGLGLFAIFFIGTRQSHPLLSLLLVSFTLIPVAGVQGQALALQVVHALAGGVILGAVSGTLMHLLLPDLRQLPKAAPHKPGVEDAVWLAVRGVLIVLPVLLLALQNPALYMAAIMKTATLGQQAGSLNARDAGRELLGSTLLGAGLALLAWLGLSLWPSLWMYTLWITLALCWLGLRLYRILPTRHPPSFWLNAMITLVIFLGPAVQDSASGKDVLTAAVIRLALFTGVALYAWAAIYVLERVRLRFHPAGPRNGVSTC</sequence>
<protein>
    <recommendedName>
        <fullName evidence="4">DUF2955 domain-containing protein</fullName>
    </recommendedName>
</protein>
<feature type="transmembrane region" description="Helical" evidence="1">
    <location>
        <begin position="88"/>
        <end position="107"/>
    </location>
</feature>
<keyword evidence="1" id="KW-0472">Membrane</keyword>
<feature type="transmembrane region" description="Helical" evidence="1">
    <location>
        <begin position="314"/>
        <end position="335"/>
    </location>
</feature>
<evidence type="ECO:0000256" key="1">
    <source>
        <dbReference type="SAM" id="Phobius"/>
    </source>
</evidence>
<organism evidence="2 3">
    <name type="scientific">Silvimonas iriomotensis</name>
    <dbReference type="NCBI Taxonomy" id="449662"/>
    <lineage>
        <taxon>Bacteria</taxon>
        <taxon>Pseudomonadati</taxon>
        <taxon>Pseudomonadota</taxon>
        <taxon>Betaproteobacteria</taxon>
        <taxon>Neisseriales</taxon>
        <taxon>Chitinibacteraceae</taxon>
        <taxon>Silvimonas</taxon>
    </lineage>
</organism>
<feature type="transmembrane region" description="Helical" evidence="1">
    <location>
        <begin position="140"/>
        <end position="161"/>
    </location>
</feature>
<feature type="transmembrane region" description="Helical" evidence="1">
    <location>
        <begin position="28"/>
        <end position="52"/>
    </location>
</feature>
<dbReference type="EMBL" id="BMLX01000003">
    <property type="protein sequence ID" value="GGP22321.1"/>
    <property type="molecule type" value="Genomic_DNA"/>
</dbReference>
<name>A0ABQ2PB22_9NEIS</name>
<feature type="transmembrane region" description="Helical" evidence="1">
    <location>
        <begin position="285"/>
        <end position="302"/>
    </location>
</feature>
<proteinExistence type="predicted"/>
<keyword evidence="1" id="KW-1133">Transmembrane helix</keyword>
<dbReference type="RefSeq" id="WP_188704664.1">
    <property type="nucleotide sequence ID" value="NZ_BMLX01000003.1"/>
</dbReference>
<keyword evidence="3" id="KW-1185">Reference proteome</keyword>
<feature type="transmembrane region" description="Helical" evidence="1">
    <location>
        <begin position="114"/>
        <end position="134"/>
    </location>
</feature>
<evidence type="ECO:0000313" key="3">
    <source>
        <dbReference type="Proteomes" id="UP000637267"/>
    </source>
</evidence>
<feature type="transmembrane region" description="Helical" evidence="1">
    <location>
        <begin position="64"/>
        <end position="82"/>
    </location>
</feature>
<evidence type="ECO:0000313" key="2">
    <source>
        <dbReference type="EMBL" id="GGP22321.1"/>
    </source>
</evidence>
<feature type="transmembrane region" description="Helical" evidence="1">
    <location>
        <begin position="255"/>
        <end position="273"/>
    </location>
</feature>